<dbReference type="OrthoDB" id="9804686at2"/>
<dbReference type="AlphaFoldDB" id="A0A4S1WLX9"/>
<evidence type="ECO:0000256" key="2">
    <source>
        <dbReference type="SAM" id="SignalP"/>
    </source>
</evidence>
<evidence type="ECO:0000256" key="1">
    <source>
        <dbReference type="SAM" id="MobiDB-lite"/>
    </source>
</evidence>
<comment type="caution">
    <text evidence="3">The sequence shown here is derived from an EMBL/GenBank/DDBJ whole genome shotgun (WGS) entry which is preliminary data.</text>
</comment>
<evidence type="ECO:0000313" key="3">
    <source>
        <dbReference type="EMBL" id="TGX43435.1"/>
    </source>
</evidence>
<protein>
    <submittedName>
        <fullName evidence="3">Pectate lyase</fullName>
        <ecNumber evidence="3">4.2.2.2</ecNumber>
    </submittedName>
</protein>
<dbReference type="EMBL" id="SRXU01000003">
    <property type="protein sequence ID" value="TGX43435.1"/>
    <property type="molecule type" value="Genomic_DNA"/>
</dbReference>
<reference evidence="3 4" key="1">
    <citation type="submission" date="2019-04" db="EMBL/GenBank/DDBJ databases">
        <title>Sphingomonas psychrotolerans sp. nov., isolated from soil in the Tianshan Mountains, Xinjiang, China.</title>
        <authorList>
            <person name="Luo Y."/>
            <person name="Sheng H."/>
        </authorList>
    </citation>
    <scope>NUCLEOTIDE SEQUENCE [LARGE SCALE GENOMIC DNA]</scope>
    <source>
        <strain evidence="3 4">KIS18-15</strain>
    </source>
</reference>
<dbReference type="InterPro" id="IPR012669">
    <property type="entry name" value="Pectate_lyase"/>
</dbReference>
<dbReference type="NCBIfam" id="TIGR02474">
    <property type="entry name" value="pec_lyase"/>
    <property type="match status" value="1"/>
</dbReference>
<feature type="compositionally biased region" description="Low complexity" evidence="1">
    <location>
        <begin position="84"/>
        <end position="94"/>
    </location>
</feature>
<feature type="chain" id="PRO_5020658419" evidence="2">
    <location>
        <begin position="24"/>
        <end position="432"/>
    </location>
</feature>
<dbReference type="GO" id="GO:0030570">
    <property type="term" value="F:pectate lyase activity"/>
    <property type="evidence" value="ECO:0007669"/>
    <property type="project" value="UniProtKB-EC"/>
</dbReference>
<name>A0A4S1WLX9_9SPHN</name>
<dbReference type="Proteomes" id="UP000309848">
    <property type="component" value="Unassembled WGS sequence"/>
</dbReference>
<feature type="region of interest" description="Disordered" evidence="1">
    <location>
        <begin position="72"/>
        <end position="98"/>
    </location>
</feature>
<accession>A0A4S1WLX9</accession>
<feature type="signal peptide" evidence="2">
    <location>
        <begin position="1"/>
        <end position="23"/>
    </location>
</feature>
<evidence type="ECO:0000313" key="4">
    <source>
        <dbReference type="Proteomes" id="UP000309848"/>
    </source>
</evidence>
<dbReference type="EC" id="4.2.2.2" evidence="3"/>
<dbReference type="Pfam" id="PF09492">
    <property type="entry name" value="Pec_lyase"/>
    <property type="match status" value="1"/>
</dbReference>
<dbReference type="Gene3D" id="1.50.10.20">
    <property type="match status" value="1"/>
</dbReference>
<proteinExistence type="predicted"/>
<dbReference type="RefSeq" id="WP_135984268.1">
    <property type="nucleotide sequence ID" value="NZ_JAASQM010000002.1"/>
</dbReference>
<keyword evidence="3" id="KW-0456">Lyase</keyword>
<gene>
    <name evidence="3" type="primary">pelA</name>
    <name evidence="3" type="ORF">E5A74_09775</name>
</gene>
<sequence length="432" mass="46414">MGKGRFASLLIVCTSLSALPVAAEVIGMNQPAPPLDAARIATLPEAQQAAWRAYLQRSETRREADRAALAAELPPGQPEPAPPASFGAGPASMPMDKPDDWYASAAARHIGDTVLSFQTPAGGWSKNQNRAGPARLPGQRFSSEAGAATQDAANFDKSHDRGWAYVGTIDNGATTSEIRFLARLSQALPSKAGDGYRKGAIKGVRYLLAAQYPNGGWPQIWPLDGGYHDGITFNDDAMSNVSSLLDEVAHDPAWRFVPAQLRRQSATAVAAALRTILAAQVRQDGRRTGWPQQVDPLTLAPISARNYEPRSIASAETADILMFLMRQRSQTAEVRAAVDAGVAWLRSVAVTGYAWTGTPEGRKLIPQAGGGPLWSRNYDPVSGKPIFGDRDRTIHDDVNTISAGRRNGYAWWVTSPARAIALHAEWTASKQS</sequence>
<keyword evidence="2" id="KW-0732">Signal</keyword>
<keyword evidence="4" id="KW-1185">Reference proteome</keyword>
<dbReference type="SUPFAM" id="SSF81853">
    <property type="entry name" value="Family 10 polysaccharide lyase"/>
    <property type="match status" value="1"/>
</dbReference>
<organism evidence="3 4">
    <name type="scientific">Sphingomonas naasensis</name>
    <dbReference type="NCBI Taxonomy" id="1344951"/>
    <lineage>
        <taxon>Bacteria</taxon>
        <taxon>Pseudomonadati</taxon>
        <taxon>Pseudomonadota</taxon>
        <taxon>Alphaproteobacteria</taxon>
        <taxon>Sphingomonadales</taxon>
        <taxon>Sphingomonadaceae</taxon>
        <taxon>Sphingomonas</taxon>
    </lineage>
</organism>